<dbReference type="InterPro" id="IPR036640">
    <property type="entry name" value="ABC1_TM_sf"/>
</dbReference>
<accession>A0A0N4XYA6</accession>
<dbReference type="PROSITE" id="PS00211">
    <property type="entry name" value="ABC_TRANSPORTER_1"/>
    <property type="match status" value="1"/>
</dbReference>
<keyword evidence="10 14" id="KW-1133">Transmembrane helix</keyword>
<keyword evidence="11 14" id="KW-0472">Membrane</keyword>
<evidence type="ECO:0000256" key="9">
    <source>
        <dbReference type="ARBA" id="ARBA00022967"/>
    </source>
</evidence>
<comment type="catalytic activity">
    <reaction evidence="13">
        <text>ATP + H2O + xenobioticSide 1 = ADP + phosphate + xenobioticSide 2.</text>
        <dbReference type="EC" id="7.6.2.2"/>
    </reaction>
</comment>
<evidence type="ECO:0000313" key="17">
    <source>
        <dbReference type="EMBL" id="VDL71641.1"/>
    </source>
</evidence>
<comment type="similarity">
    <text evidence="2">Belongs to the ABC transporter superfamily. ABCB family. Multidrug resistance exporter (TC 3.A.1.201) subfamily.</text>
</comment>
<keyword evidence="9" id="KW-1278">Translocase</keyword>
<sequence>MPKDGERIPLLGSSLSKASSATSVAKVEQPPVLTNDGLLSLATFVDYVLLVVGTLASFIHGAGFSVLGIVLGGMTTVFLRAQNSEFIVCWETFSERITHKLRQIYLKAVLRQQISWFDMQQTGNLTARLTDWSMTLVMMIVAPFVVYSANWMSRIIATRTQVEQETYAVSGAIVEETLSSIRTVHSLCGHKRELTRFEASLEKARQIGLVKYFYMGVGVGFGQMCNYVSYALAFWYGSTLIISDPSMDRGRIFTVFFAVMSGSTALGGCLPHLGTISIAIGAARSVMKVINTRPKIDPYSLDGIVLHNLKGSIRLKNVHFSYPSRQSIQVLKGVSFNVAAGQKIALVGGSGCGKSTIINLLLRFYDPTKGKVTIDDIDVCELNIHSLRDKIGVVSQEPILFDGTLYENIKMGNENATKEEVEEACRLANAADFIKRLPEGYGTRVGERGVQLSGGQKQRIAIARAIIKNPKILLLDEATSALDTEAESIVQEALEQVRTGYRSIKSLKNKKKLQKNENWQK</sequence>
<evidence type="ECO:0000313" key="18">
    <source>
        <dbReference type="Proteomes" id="UP000271162"/>
    </source>
</evidence>
<dbReference type="Pfam" id="PF00664">
    <property type="entry name" value="ABC_membrane"/>
    <property type="match status" value="1"/>
</dbReference>
<comment type="subcellular location">
    <subcellularLocation>
        <location evidence="1">Membrane</location>
        <topology evidence="1">Multi-pass membrane protein</topology>
    </subcellularLocation>
</comment>
<dbReference type="PROSITE" id="PS50929">
    <property type="entry name" value="ABC_TM1F"/>
    <property type="match status" value="1"/>
</dbReference>
<evidence type="ECO:0000259" key="16">
    <source>
        <dbReference type="PROSITE" id="PS50929"/>
    </source>
</evidence>
<dbReference type="Proteomes" id="UP000271162">
    <property type="component" value="Unassembled WGS sequence"/>
</dbReference>
<evidence type="ECO:0000256" key="1">
    <source>
        <dbReference type="ARBA" id="ARBA00004141"/>
    </source>
</evidence>
<dbReference type="PANTHER" id="PTHR24222">
    <property type="entry name" value="ABC TRANSPORTER B FAMILY"/>
    <property type="match status" value="1"/>
</dbReference>
<keyword evidence="12" id="KW-0325">Glycoprotein</keyword>
<dbReference type="EMBL" id="UYSL01019958">
    <property type="protein sequence ID" value="VDL71641.1"/>
    <property type="molecule type" value="Genomic_DNA"/>
</dbReference>
<dbReference type="InterPro" id="IPR039421">
    <property type="entry name" value="Type_1_exporter"/>
</dbReference>
<evidence type="ECO:0000313" key="19">
    <source>
        <dbReference type="WBParaSite" id="NBR_0000805101-mRNA-1"/>
    </source>
</evidence>
<dbReference type="SUPFAM" id="SSF52540">
    <property type="entry name" value="P-loop containing nucleoside triphosphate hydrolases"/>
    <property type="match status" value="1"/>
</dbReference>
<dbReference type="GO" id="GO:0016887">
    <property type="term" value="F:ATP hydrolysis activity"/>
    <property type="evidence" value="ECO:0007669"/>
    <property type="project" value="InterPro"/>
</dbReference>
<feature type="transmembrane region" description="Helical" evidence="14">
    <location>
        <begin position="256"/>
        <end position="283"/>
    </location>
</feature>
<dbReference type="SMART" id="SM00382">
    <property type="entry name" value="AAA"/>
    <property type="match status" value="1"/>
</dbReference>
<feature type="transmembrane region" description="Helical" evidence="14">
    <location>
        <begin position="47"/>
        <end position="71"/>
    </location>
</feature>
<keyword evidence="18" id="KW-1185">Reference proteome</keyword>
<reference evidence="19" key="1">
    <citation type="submission" date="2016-04" db="UniProtKB">
        <authorList>
            <consortium name="WormBaseParasite"/>
        </authorList>
    </citation>
    <scope>IDENTIFICATION</scope>
</reference>
<keyword evidence="7" id="KW-0547">Nucleotide-binding</keyword>
<dbReference type="Pfam" id="PF00005">
    <property type="entry name" value="ABC_tran"/>
    <property type="match status" value="1"/>
</dbReference>
<dbReference type="PROSITE" id="PS50893">
    <property type="entry name" value="ABC_TRANSPORTER_2"/>
    <property type="match status" value="1"/>
</dbReference>
<evidence type="ECO:0000256" key="2">
    <source>
        <dbReference type="ARBA" id="ARBA00007577"/>
    </source>
</evidence>
<dbReference type="InterPro" id="IPR017871">
    <property type="entry name" value="ABC_transporter-like_CS"/>
</dbReference>
<dbReference type="GO" id="GO:0008559">
    <property type="term" value="F:ABC-type xenobiotic transporter activity"/>
    <property type="evidence" value="ECO:0007669"/>
    <property type="project" value="UniProtKB-EC"/>
</dbReference>
<evidence type="ECO:0000256" key="6">
    <source>
        <dbReference type="ARBA" id="ARBA00022737"/>
    </source>
</evidence>
<dbReference type="Gene3D" id="1.20.1560.10">
    <property type="entry name" value="ABC transporter type 1, transmembrane domain"/>
    <property type="match status" value="2"/>
</dbReference>
<feature type="transmembrane region" description="Helical" evidence="14">
    <location>
        <begin position="212"/>
        <end position="236"/>
    </location>
</feature>
<evidence type="ECO:0000256" key="10">
    <source>
        <dbReference type="ARBA" id="ARBA00022989"/>
    </source>
</evidence>
<dbReference type="InterPro" id="IPR011527">
    <property type="entry name" value="ABC1_TM_dom"/>
</dbReference>
<dbReference type="FunFam" id="3.40.50.300:FF:000479">
    <property type="entry name" value="Multidrug resistance protein 1A"/>
    <property type="match status" value="1"/>
</dbReference>
<dbReference type="InterPro" id="IPR003593">
    <property type="entry name" value="AAA+_ATPase"/>
</dbReference>
<dbReference type="GO" id="GO:0005886">
    <property type="term" value="C:plasma membrane"/>
    <property type="evidence" value="ECO:0007669"/>
    <property type="project" value="TreeGrafter"/>
</dbReference>
<dbReference type="PANTHER" id="PTHR24222:SF76">
    <property type="entry name" value="MYCOBACTIN IMPORT ATP-BINDING_PERMEASE PROTEIN IRTB"/>
    <property type="match status" value="1"/>
</dbReference>
<dbReference type="InterPro" id="IPR003439">
    <property type="entry name" value="ABC_transporter-like_ATP-bd"/>
</dbReference>
<dbReference type="WBParaSite" id="NBR_0000805101-mRNA-1">
    <property type="protein sequence ID" value="NBR_0000805101-mRNA-1"/>
    <property type="gene ID" value="NBR_0000805101"/>
</dbReference>
<feature type="domain" description="ABC transporter" evidence="15">
    <location>
        <begin position="313"/>
        <end position="520"/>
    </location>
</feature>
<evidence type="ECO:0000256" key="3">
    <source>
        <dbReference type="ARBA" id="ARBA00012191"/>
    </source>
</evidence>
<dbReference type="EC" id="7.6.2.2" evidence="3"/>
<dbReference type="SUPFAM" id="SSF90123">
    <property type="entry name" value="ABC transporter transmembrane region"/>
    <property type="match status" value="1"/>
</dbReference>
<feature type="transmembrane region" description="Helical" evidence="14">
    <location>
        <begin position="132"/>
        <end position="149"/>
    </location>
</feature>
<dbReference type="AlphaFoldDB" id="A0A0N4XYA6"/>
<evidence type="ECO:0000256" key="12">
    <source>
        <dbReference type="ARBA" id="ARBA00023180"/>
    </source>
</evidence>
<protein>
    <recommendedName>
        <fullName evidence="3">ABC-type xenobiotic transporter</fullName>
        <ecNumber evidence="3">7.6.2.2</ecNumber>
    </recommendedName>
</protein>
<dbReference type="InterPro" id="IPR027417">
    <property type="entry name" value="P-loop_NTPase"/>
</dbReference>
<evidence type="ECO:0000256" key="13">
    <source>
        <dbReference type="ARBA" id="ARBA00034018"/>
    </source>
</evidence>
<dbReference type="STRING" id="27835.A0A0N4XYA6"/>
<keyword evidence="5 14" id="KW-0812">Transmembrane</keyword>
<reference evidence="17 18" key="2">
    <citation type="submission" date="2018-11" db="EMBL/GenBank/DDBJ databases">
        <authorList>
            <consortium name="Pathogen Informatics"/>
        </authorList>
    </citation>
    <scope>NUCLEOTIDE SEQUENCE [LARGE SCALE GENOMIC DNA]</scope>
</reference>
<keyword evidence="8" id="KW-0067">ATP-binding</keyword>
<gene>
    <name evidence="17" type="ORF">NBR_LOCUS8052</name>
</gene>
<dbReference type="GO" id="GO:0005524">
    <property type="term" value="F:ATP binding"/>
    <property type="evidence" value="ECO:0007669"/>
    <property type="project" value="UniProtKB-KW"/>
</dbReference>
<evidence type="ECO:0000256" key="4">
    <source>
        <dbReference type="ARBA" id="ARBA00022448"/>
    </source>
</evidence>
<dbReference type="Gene3D" id="3.40.50.300">
    <property type="entry name" value="P-loop containing nucleotide triphosphate hydrolases"/>
    <property type="match status" value="1"/>
</dbReference>
<keyword evidence="4" id="KW-0813">Transport</keyword>
<organism evidence="19">
    <name type="scientific">Nippostrongylus brasiliensis</name>
    <name type="common">Rat hookworm</name>
    <dbReference type="NCBI Taxonomy" id="27835"/>
    <lineage>
        <taxon>Eukaryota</taxon>
        <taxon>Metazoa</taxon>
        <taxon>Ecdysozoa</taxon>
        <taxon>Nematoda</taxon>
        <taxon>Chromadorea</taxon>
        <taxon>Rhabditida</taxon>
        <taxon>Rhabditina</taxon>
        <taxon>Rhabditomorpha</taxon>
        <taxon>Strongyloidea</taxon>
        <taxon>Heligmosomidae</taxon>
        <taxon>Nippostrongylus</taxon>
    </lineage>
</organism>
<feature type="domain" description="ABC transmembrane type-1" evidence="16">
    <location>
        <begin position="88"/>
        <end position="276"/>
    </location>
</feature>
<evidence type="ECO:0000256" key="14">
    <source>
        <dbReference type="SAM" id="Phobius"/>
    </source>
</evidence>
<evidence type="ECO:0000256" key="5">
    <source>
        <dbReference type="ARBA" id="ARBA00022692"/>
    </source>
</evidence>
<dbReference type="CDD" id="cd18577">
    <property type="entry name" value="ABC_6TM_Pgp_ABCB1_D1_like"/>
    <property type="match status" value="1"/>
</dbReference>
<evidence type="ECO:0000256" key="8">
    <source>
        <dbReference type="ARBA" id="ARBA00022840"/>
    </source>
</evidence>
<evidence type="ECO:0000259" key="15">
    <source>
        <dbReference type="PROSITE" id="PS50893"/>
    </source>
</evidence>
<keyword evidence="6" id="KW-0677">Repeat</keyword>
<name>A0A0N4XYA6_NIPBR</name>
<evidence type="ECO:0000256" key="7">
    <source>
        <dbReference type="ARBA" id="ARBA00022741"/>
    </source>
</evidence>
<evidence type="ECO:0000256" key="11">
    <source>
        <dbReference type="ARBA" id="ARBA00023136"/>
    </source>
</evidence>
<proteinExistence type="inferred from homology"/>